<evidence type="ECO:0008006" key="10">
    <source>
        <dbReference type="Google" id="ProtNLM"/>
    </source>
</evidence>
<keyword evidence="2 5" id="KW-0812">Transmembrane</keyword>
<dbReference type="Proteomes" id="UP000233535">
    <property type="component" value="Unassembled WGS sequence"/>
</dbReference>
<feature type="domain" description="Translocation and assembly module TamB C-terminal" evidence="6">
    <location>
        <begin position="1157"/>
        <end position="1530"/>
    </location>
</feature>
<evidence type="ECO:0000256" key="5">
    <source>
        <dbReference type="SAM" id="Phobius"/>
    </source>
</evidence>
<gene>
    <name evidence="8" type="ORF">BZG02_14960</name>
</gene>
<dbReference type="InterPro" id="IPR007844">
    <property type="entry name" value="AsmA"/>
</dbReference>
<dbReference type="OrthoDB" id="9811276at2"/>
<accession>A0A2N3HUI8</accession>
<comment type="caution">
    <text evidence="8">The sequence shown here is derived from an EMBL/GenBank/DDBJ whole genome shotgun (WGS) entry which is preliminary data.</text>
</comment>
<keyword evidence="4 5" id="KW-0472">Membrane</keyword>
<evidence type="ECO:0000313" key="9">
    <source>
        <dbReference type="Proteomes" id="UP000233535"/>
    </source>
</evidence>
<feature type="transmembrane region" description="Helical" evidence="5">
    <location>
        <begin position="12"/>
        <end position="35"/>
    </location>
</feature>
<keyword evidence="9" id="KW-1185">Reference proteome</keyword>
<evidence type="ECO:0000256" key="1">
    <source>
        <dbReference type="ARBA" id="ARBA00004167"/>
    </source>
</evidence>
<dbReference type="Pfam" id="PF04357">
    <property type="entry name" value="TamB"/>
    <property type="match status" value="1"/>
</dbReference>
<name>A0A2N3HUI8_9BACT</name>
<proteinExistence type="predicted"/>
<evidence type="ECO:0000313" key="8">
    <source>
        <dbReference type="EMBL" id="PKQ61722.1"/>
    </source>
</evidence>
<dbReference type="Pfam" id="PF05170">
    <property type="entry name" value="AsmA"/>
    <property type="match status" value="1"/>
</dbReference>
<evidence type="ECO:0000259" key="7">
    <source>
        <dbReference type="Pfam" id="PF05170"/>
    </source>
</evidence>
<dbReference type="GO" id="GO:0009306">
    <property type="term" value="P:protein secretion"/>
    <property type="evidence" value="ECO:0007669"/>
    <property type="project" value="InterPro"/>
</dbReference>
<dbReference type="GO" id="GO:0005886">
    <property type="term" value="C:plasma membrane"/>
    <property type="evidence" value="ECO:0007669"/>
    <property type="project" value="InterPro"/>
</dbReference>
<keyword evidence="3 5" id="KW-1133">Transmembrane helix</keyword>
<evidence type="ECO:0000256" key="4">
    <source>
        <dbReference type="ARBA" id="ARBA00023136"/>
    </source>
</evidence>
<dbReference type="PANTHER" id="PTHR36985:SF1">
    <property type="entry name" value="TRANSLOCATION AND ASSEMBLY MODULE SUBUNIT TAMB"/>
    <property type="match status" value="1"/>
</dbReference>
<dbReference type="EMBL" id="MVDD01000012">
    <property type="protein sequence ID" value="PKQ61722.1"/>
    <property type="molecule type" value="Genomic_DNA"/>
</dbReference>
<comment type="subcellular location">
    <subcellularLocation>
        <location evidence="1">Membrane</location>
        <topology evidence="1">Single-pass membrane protein</topology>
    </subcellularLocation>
</comment>
<dbReference type="GO" id="GO:0097347">
    <property type="term" value="C:TAM protein secretion complex"/>
    <property type="evidence" value="ECO:0007669"/>
    <property type="project" value="TreeGrafter"/>
</dbReference>
<protein>
    <recommendedName>
        <fullName evidence="10">AsmA domain-containing protein</fullName>
    </recommendedName>
</protein>
<feature type="domain" description="AsmA" evidence="7">
    <location>
        <begin position="5"/>
        <end position="171"/>
    </location>
</feature>
<organism evidence="8 9">
    <name type="scientific">Labilibaculum filiforme</name>
    <dbReference type="NCBI Taxonomy" id="1940526"/>
    <lineage>
        <taxon>Bacteria</taxon>
        <taxon>Pseudomonadati</taxon>
        <taxon>Bacteroidota</taxon>
        <taxon>Bacteroidia</taxon>
        <taxon>Marinilabiliales</taxon>
        <taxon>Marinifilaceae</taxon>
        <taxon>Labilibaculum</taxon>
    </lineage>
</organism>
<sequence length="1532" mass="172522">MSTRMKRIFKIAGITSAGIIILLGLLLFLLSTGLFNNWISETICSTANQQLNAKLSIEKIEGNPLSHLQIKKIILEHNNGKLLELDELEITYNIWKIIAGKLEITSLELNGTSVFLQQDKKGIWNLEKLIPIAENPEPNVPSSPFSWKIELKDFSVKNFEANIIANDSTKLIPRKVKLSTSLGFEFAANLMQLNLHQLEINTQKPSLEIKDIHFQASLIDSVFSWTNFQIQLPKSTIHSKGSLPLNQLLQSEISLQANPFDFEDIKEWVSGIHGKPQLNLEIAKKENTSHLDFSIQQENQTIKMLGEMKDIDGLPSFHFLLHADSLNGEYWTHRADLKSNIKGEFELSGKGLDYKENTIHAEAKFADLRYKNYELDNFILFLDKNKDELDVTAKASTIFGKLDTKIHLKKLFETANYNADVKIANLDLSKLSGNQKLKSNLNLNLQAIGQGFTPGELQTKIQLQASKSVLFKQAITNLSANILIDKKEYQIPKINFEAPYLMAMLSGKGNYSENNQLHLELKSKNIAAPLLALGLQPIDFDGEITSDLSGPLNALDFKSDITIADAKLDSLVLQNLKASIHARFSGTDLFVESDSVSKKEASTDILLKNLYLSTKVDAAYIAFEKYYLANTDFTFEKNKENSSGSLTSSTILGNLKSKFTINNLFTIPVYKIESSLKNTDLSQITKNEKFRSNLNLEIAANGTGIQPELMNANLEIRSNESSLFDLPVDNFEANINYNKGEYQVNGFQIETPFVVASLIGNGNWKKKNQLELSIETTDIQQLNTALETENVQLTGQLNAKLKGPADSLHFLTTINVEKLKLDTINIQKIAADASIHFADTSYAGFLNILVNDTKIHDFDLQELQFKSKFNQQKASNSFSFYASDSLHGKIISEIKFHKDPSISFSNILLNLNQHIWTGGNDHNYIRFGRDSIEIHQFEVHSKESALKANGIFSFNGTEDLQVELRDINLINISGLKLLPYQISGKVNALLHLTGTANKPNINTLVTINNPEIDSLRFSKFHSEINYSNDQLHLESYLNGYATQLINAKLDLPVQFSINQKLLLPKEDNSIHAIVKIDQLDINKFNRFIPVTGVVANGLLSAQVKIDNKINDPHIIGKIDFSKGALQYKKLGINYSNIEMHSSLNNKLFQLDSIHINAGKGKLQLKGTAEMESLFDGTLKNIDLKLSGQNFRAFDSELLKAVINTNLSINGTPESPTFNGKVAILNSTLNTDIFLKEFNRVYDDSNQPLLVTARKNAENLKVQYVVKKDTTQKEPPNIYKKLKGNFDIEIPRNTWVKGKNMNFELAGSIKAIKENEQIDFFGTMNVKRGYYKIYGRRLEFEEGEITLTGGASLNPIVNFTIAYKFRDPDNQLRKLTVNVTGRIYQPEVQFFLDENSIEEKDAISYLIFNKSTNQLDTQENSSMKSSNLDIAKDFAIGQFSNVVKDALQSSLGLDVIEITGNTGWTQGSVSVGKYITNNLYLNYERTFTIDKKDKIIEPEKISMEYQFYRSLFLQATNQSTNSGFDFIIKWTWK</sequence>
<evidence type="ECO:0000259" key="6">
    <source>
        <dbReference type="Pfam" id="PF04357"/>
    </source>
</evidence>
<dbReference type="PANTHER" id="PTHR36985">
    <property type="entry name" value="TRANSLOCATION AND ASSEMBLY MODULE SUBUNIT TAMB"/>
    <property type="match status" value="1"/>
</dbReference>
<evidence type="ECO:0000256" key="2">
    <source>
        <dbReference type="ARBA" id="ARBA00022692"/>
    </source>
</evidence>
<evidence type="ECO:0000256" key="3">
    <source>
        <dbReference type="ARBA" id="ARBA00022989"/>
    </source>
</evidence>
<dbReference type="InterPro" id="IPR007452">
    <property type="entry name" value="TamB_C"/>
</dbReference>
<reference evidence="8 9" key="1">
    <citation type="journal article" date="2017" name="Front. Microbiol.">
        <title>Labilibaculum manganireducens gen. nov., sp. nov. and Labilibaculum filiforme sp. nov., Novel Bacteroidetes Isolated from Subsurface Sediments of the Baltic Sea.</title>
        <authorList>
            <person name="Vandieken V."/>
            <person name="Marshall I.P."/>
            <person name="Niemann H."/>
            <person name="Engelen B."/>
            <person name="Cypionka H."/>
        </authorList>
    </citation>
    <scope>NUCLEOTIDE SEQUENCE [LARGE SCALE GENOMIC DNA]</scope>
    <source>
        <strain evidence="8 9">59.16B</strain>
    </source>
</reference>